<feature type="domain" description="Transglutaminase-like" evidence="2">
    <location>
        <begin position="202"/>
        <end position="263"/>
    </location>
</feature>
<gene>
    <name evidence="3" type="ORF">J7I42_34250</name>
</gene>
<dbReference type="Proteomes" id="UP000677244">
    <property type="component" value="Unassembled WGS sequence"/>
</dbReference>
<dbReference type="EMBL" id="JAGHKO010000024">
    <property type="protein sequence ID" value="MBO9205402.1"/>
    <property type="molecule type" value="Genomic_DNA"/>
</dbReference>
<protein>
    <recommendedName>
        <fullName evidence="2">Transglutaminase-like domain-containing protein</fullName>
    </recommendedName>
</protein>
<evidence type="ECO:0000313" key="4">
    <source>
        <dbReference type="Proteomes" id="UP000677244"/>
    </source>
</evidence>
<accession>A0ABS3Z5G1</accession>
<proteinExistence type="predicted"/>
<name>A0ABS3Z5G1_9BACT</name>
<sequence>MTKAVATKYKWLFGLLVLTVIQQAAVCQQAISYGKEIDKVLVKAGRNRSELEKALYYFNKKQDPLQFKAVCFLIGNMDIHYSSSYYWADSLNNKVAFNELNYSDFATALQDFDRIKKLHRGLHPVSVRYRDIDSIKAVFIIDNVERAFEVWKRPWARTLSFEEFCEYLLPYRASIEPLQDWRKTYQQRFNWVQDSAKGKQVQETLTCLANNIKKWFTNTYEMESRKEPLPRLGPMQLLMRKKGPCEDIADLTVFTLRSQGFPVTNDMVTYWATSSGSHFFNSTLDNEHKQLRFDVSSSSVRFTTFTREPAKVIRVTYAKQRDVVAGFEAVDNIPDGFMRTYNYKDVTPEYWPTIAITCQLQQAAPNRKVAFAAVLNALEWRPTWWGKVTGNTVQFSDMCTGAVYLPMYCIQGKNVPCGYPVAVNKSKQSLTLKPDLQRVRDIVIKEQDNYLFYRAGKKYKLFYWDNKWKLAGMQTAQEGTHEMTFTKVPRNALLLLVPEYTQRKERPFTINDAGERAWW</sequence>
<keyword evidence="1" id="KW-0732">Signal</keyword>
<evidence type="ECO:0000256" key="1">
    <source>
        <dbReference type="SAM" id="SignalP"/>
    </source>
</evidence>
<dbReference type="RefSeq" id="WP_209144932.1">
    <property type="nucleotide sequence ID" value="NZ_JAGHKO010000024.1"/>
</dbReference>
<feature type="chain" id="PRO_5045992447" description="Transglutaminase-like domain-containing protein" evidence="1">
    <location>
        <begin position="25"/>
        <end position="519"/>
    </location>
</feature>
<dbReference type="PANTHER" id="PTHR35532">
    <property type="entry name" value="SIMILAR TO POLYHYDROXYALKANOATE DEPOLYMERASE"/>
    <property type="match status" value="1"/>
</dbReference>
<dbReference type="InterPro" id="IPR038765">
    <property type="entry name" value="Papain-like_cys_pep_sf"/>
</dbReference>
<keyword evidence="4" id="KW-1185">Reference proteome</keyword>
<dbReference type="Pfam" id="PF01841">
    <property type="entry name" value="Transglut_core"/>
    <property type="match status" value="1"/>
</dbReference>
<organism evidence="3 4">
    <name type="scientific">Niastella soli</name>
    <dbReference type="NCBI Taxonomy" id="2821487"/>
    <lineage>
        <taxon>Bacteria</taxon>
        <taxon>Pseudomonadati</taxon>
        <taxon>Bacteroidota</taxon>
        <taxon>Chitinophagia</taxon>
        <taxon>Chitinophagales</taxon>
        <taxon>Chitinophagaceae</taxon>
        <taxon>Niastella</taxon>
    </lineage>
</organism>
<evidence type="ECO:0000313" key="3">
    <source>
        <dbReference type="EMBL" id="MBO9205402.1"/>
    </source>
</evidence>
<evidence type="ECO:0000259" key="2">
    <source>
        <dbReference type="Pfam" id="PF01841"/>
    </source>
</evidence>
<feature type="signal peptide" evidence="1">
    <location>
        <begin position="1"/>
        <end position="24"/>
    </location>
</feature>
<reference evidence="3 4" key="1">
    <citation type="submission" date="2021-03" db="EMBL/GenBank/DDBJ databases">
        <title>Assistant Professor.</title>
        <authorList>
            <person name="Huq M.A."/>
        </authorList>
    </citation>
    <scope>NUCLEOTIDE SEQUENCE [LARGE SCALE GENOMIC DNA]</scope>
    <source>
        <strain evidence="3 4">MAH-29</strain>
    </source>
</reference>
<dbReference type="SUPFAM" id="SSF54001">
    <property type="entry name" value="Cysteine proteinases"/>
    <property type="match status" value="1"/>
</dbReference>
<comment type="caution">
    <text evidence="3">The sequence shown here is derived from an EMBL/GenBank/DDBJ whole genome shotgun (WGS) entry which is preliminary data.</text>
</comment>
<dbReference type="PANTHER" id="PTHR35532:SF5">
    <property type="entry name" value="CARBOHYDRATE-BINDING DOMAIN-CONTAINING PROTEIN"/>
    <property type="match status" value="1"/>
</dbReference>
<dbReference type="InterPro" id="IPR002931">
    <property type="entry name" value="Transglutaminase-like"/>
</dbReference>